<organism evidence="1 2">
    <name type="scientific">Albimonas pacifica</name>
    <dbReference type="NCBI Taxonomy" id="1114924"/>
    <lineage>
        <taxon>Bacteria</taxon>
        <taxon>Pseudomonadati</taxon>
        <taxon>Pseudomonadota</taxon>
        <taxon>Alphaproteobacteria</taxon>
        <taxon>Rhodobacterales</taxon>
        <taxon>Paracoccaceae</taxon>
        <taxon>Albimonas</taxon>
    </lineage>
</organism>
<name>A0A1I3NHE5_9RHOB</name>
<dbReference type="Gene3D" id="1.10.10.1100">
    <property type="entry name" value="BFD-like [2Fe-2S]-binding domain"/>
    <property type="match status" value="1"/>
</dbReference>
<protein>
    <submittedName>
        <fullName evidence="1">BFD-like [2Fe-2S] binding domain-containing protein</fullName>
    </submittedName>
</protein>
<accession>A0A1I3NHE5</accession>
<keyword evidence="2" id="KW-1185">Reference proteome</keyword>
<gene>
    <name evidence="1" type="ORF">SAMN05216258_11382</name>
</gene>
<dbReference type="OrthoDB" id="7428628at2"/>
<evidence type="ECO:0000313" key="1">
    <source>
        <dbReference type="EMBL" id="SFJ08599.1"/>
    </source>
</evidence>
<sequence>MIVCHCARIKSSDIQAAVAWMRAADPTALITPGKVYRALGKRPDCGGCVALFVDVLRADQNTGVPPVLRGLRKPADRRRTR</sequence>
<dbReference type="AlphaFoldDB" id="A0A1I3NHE5"/>
<dbReference type="InterPro" id="IPR041854">
    <property type="entry name" value="BFD-like_2Fe2S-bd_dom_sf"/>
</dbReference>
<dbReference type="EMBL" id="FOQH01000013">
    <property type="protein sequence ID" value="SFJ08599.1"/>
    <property type="molecule type" value="Genomic_DNA"/>
</dbReference>
<dbReference type="Proteomes" id="UP000199377">
    <property type="component" value="Unassembled WGS sequence"/>
</dbReference>
<reference evidence="1 2" key="1">
    <citation type="submission" date="2016-10" db="EMBL/GenBank/DDBJ databases">
        <authorList>
            <person name="de Groot N.N."/>
        </authorList>
    </citation>
    <scope>NUCLEOTIDE SEQUENCE [LARGE SCALE GENOMIC DNA]</scope>
    <source>
        <strain evidence="1 2">CGMCC 1.11030</strain>
    </source>
</reference>
<evidence type="ECO:0000313" key="2">
    <source>
        <dbReference type="Proteomes" id="UP000199377"/>
    </source>
</evidence>
<dbReference type="RefSeq" id="WP_092864946.1">
    <property type="nucleotide sequence ID" value="NZ_FOQH01000013.1"/>
</dbReference>
<dbReference type="STRING" id="1114924.SAMN05216258_11382"/>
<proteinExistence type="predicted"/>